<comment type="caution">
    <text evidence="2">The sequence shown here is derived from an EMBL/GenBank/DDBJ whole genome shotgun (WGS) entry which is preliminary data.</text>
</comment>
<sequence length="247" mass="28785">MGAFIRDFPPSLCKTPQNQNPNLISNSSISFYSCIPQKGKRREWRAGFHCLKFSWIPHVLRVRHHCGYRKLSILRRTPVPFPLRLSFHCSRLLQRPLLLTLLLPHEMRVMWIETLPAVVQARILSFLAYDHQRFCRRDLCKLARVMLSEGKGLDFWVKKAAQRLLDMVSMSNYQWLSHFNLDTEEENVEDEFYSMPDWLRDAAQDSDSVFTWLPLSSDELSETVPLTASGGNEDDISIDVEESKQEV</sequence>
<evidence type="ECO:0000313" key="2">
    <source>
        <dbReference type="EMBL" id="KAL0345114.1"/>
    </source>
</evidence>
<evidence type="ECO:0000256" key="1">
    <source>
        <dbReference type="SAM" id="MobiDB-lite"/>
    </source>
</evidence>
<dbReference type="AlphaFoldDB" id="A0AAW2NRC1"/>
<dbReference type="InterPro" id="IPR039685">
    <property type="entry name" value="FANCE"/>
</dbReference>
<organism evidence="2">
    <name type="scientific">Sesamum radiatum</name>
    <name type="common">Black benniseed</name>
    <dbReference type="NCBI Taxonomy" id="300843"/>
    <lineage>
        <taxon>Eukaryota</taxon>
        <taxon>Viridiplantae</taxon>
        <taxon>Streptophyta</taxon>
        <taxon>Embryophyta</taxon>
        <taxon>Tracheophyta</taxon>
        <taxon>Spermatophyta</taxon>
        <taxon>Magnoliopsida</taxon>
        <taxon>eudicotyledons</taxon>
        <taxon>Gunneridae</taxon>
        <taxon>Pentapetalae</taxon>
        <taxon>asterids</taxon>
        <taxon>lamiids</taxon>
        <taxon>Lamiales</taxon>
        <taxon>Pedaliaceae</taxon>
        <taxon>Sesamum</taxon>
    </lineage>
</organism>
<feature type="region of interest" description="Disordered" evidence="1">
    <location>
        <begin position="223"/>
        <end position="247"/>
    </location>
</feature>
<dbReference type="EMBL" id="JACGWJ010000019">
    <property type="protein sequence ID" value="KAL0345114.1"/>
    <property type="molecule type" value="Genomic_DNA"/>
</dbReference>
<dbReference type="PROSITE" id="PS51257">
    <property type="entry name" value="PROKAR_LIPOPROTEIN"/>
    <property type="match status" value="1"/>
</dbReference>
<gene>
    <name evidence="2" type="ORF">Sradi_4342700</name>
</gene>
<reference evidence="2" key="2">
    <citation type="journal article" date="2024" name="Plant">
        <title>Genomic evolution and insights into agronomic trait innovations of Sesamum species.</title>
        <authorList>
            <person name="Miao H."/>
            <person name="Wang L."/>
            <person name="Qu L."/>
            <person name="Liu H."/>
            <person name="Sun Y."/>
            <person name="Le M."/>
            <person name="Wang Q."/>
            <person name="Wei S."/>
            <person name="Zheng Y."/>
            <person name="Lin W."/>
            <person name="Duan Y."/>
            <person name="Cao H."/>
            <person name="Xiong S."/>
            <person name="Wang X."/>
            <person name="Wei L."/>
            <person name="Li C."/>
            <person name="Ma Q."/>
            <person name="Ju M."/>
            <person name="Zhao R."/>
            <person name="Li G."/>
            <person name="Mu C."/>
            <person name="Tian Q."/>
            <person name="Mei H."/>
            <person name="Zhang T."/>
            <person name="Gao T."/>
            <person name="Zhang H."/>
        </authorList>
    </citation>
    <scope>NUCLEOTIDE SEQUENCE</scope>
    <source>
        <strain evidence="2">G02</strain>
    </source>
</reference>
<accession>A0AAW2NRC1</accession>
<dbReference type="PANTHER" id="PTHR32094">
    <property type="entry name" value="FANCONI ANEMIA GROUP E PROTEIN"/>
    <property type="match status" value="1"/>
</dbReference>
<proteinExistence type="predicted"/>
<dbReference type="GO" id="GO:0043240">
    <property type="term" value="C:Fanconi anaemia nuclear complex"/>
    <property type="evidence" value="ECO:0007669"/>
    <property type="project" value="InterPro"/>
</dbReference>
<dbReference type="PANTHER" id="PTHR32094:SF5">
    <property type="entry name" value="FANCONI ANEMIA GROUP E PROTEIN"/>
    <property type="match status" value="1"/>
</dbReference>
<reference evidence="2" key="1">
    <citation type="submission" date="2020-06" db="EMBL/GenBank/DDBJ databases">
        <authorList>
            <person name="Li T."/>
            <person name="Hu X."/>
            <person name="Zhang T."/>
            <person name="Song X."/>
            <person name="Zhang H."/>
            <person name="Dai N."/>
            <person name="Sheng W."/>
            <person name="Hou X."/>
            <person name="Wei L."/>
        </authorList>
    </citation>
    <scope>NUCLEOTIDE SEQUENCE</scope>
    <source>
        <strain evidence="2">G02</strain>
        <tissue evidence="2">Leaf</tissue>
    </source>
</reference>
<protein>
    <submittedName>
        <fullName evidence="2">Uncharacterized protein</fullName>
    </submittedName>
</protein>
<dbReference type="GO" id="GO:0036297">
    <property type="term" value="P:interstrand cross-link repair"/>
    <property type="evidence" value="ECO:0007669"/>
    <property type="project" value="InterPro"/>
</dbReference>
<name>A0AAW2NRC1_SESRA</name>